<dbReference type="Proteomes" id="UP000305654">
    <property type="component" value="Unassembled WGS sequence"/>
</dbReference>
<gene>
    <name evidence="2" type="ORF">FE263_19685</name>
</gene>
<comment type="caution">
    <text evidence="2">The sequence shown here is derived from an EMBL/GenBank/DDBJ whole genome shotgun (WGS) entry which is preliminary data.</text>
</comment>
<dbReference type="AlphaFoldDB" id="A0A5R9IZC0"/>
<dbReference type="RefSeq" id="WP_138327756.1">
    <property type="nucleotide sequence ID" value="NZ_VCDI01000010.1"/>
</dbReference>
<protein>
    <submittedName>
        <fullName evidence="2">Accessory factor UbiK family protein</fullName>
    </submittedName>
</protein>
<evidence type="ECO:0000256" key="1">
    <source>
        <dbReference type="SAM" id="MobiDB-lite"/>
    </source>
</evidence>
<evidence type="ECO:0000313" key="3">
    <source>
        <dbReference type="Proteomes" id="UP000305654"/>
    </source>
</evidence>
<accession>A0A5R9IZC0</accession>
<keyword evidence="3" id="KW-1185">Reference proteome</keyword>
<name>A0A5R9IZC0_9PROT</name>
<proteinExistence type="predicted"/>
<dbReference type="Pfam" id="PF04380">
    <property type="entry name" value="BMFP"/>
    <property type="match status" value="1"/>
</dbReference>
<organism evidence="2 3">
    <name type="scientific">Lichenicoccus roseus</name>
    <dbReference type="NCBI Taxonomy" id="2683649"/>
    <lineage>
        <taxon>Bacteria</taxon>
        <taxon>Pseudomonadati</taxon>
        <taxon>Pseudomonadota</taxon>
        <taxon>Alphaproteobacteria</taxon>
        <taxon>Acetobacterales</taxon>
        <taxon>Acetobacteraceae</taxon>
        <taxon>Lichenicoccus</taxon>
    </lineage>
</organism>
<dbReference type="OrthoDB" id="7392124at2"/>
<reference evidence="2 3" key="1">
    <citation type="submission" date="2019-05" db="EMBL/GenBank/DDBJ databases">
        <authorList>
            <person name="Pankratov T."/>
            <person name="Grouzdev D."/>
        </authorList>
    </citation>
    <scope>NUCLEOTIDE SEQUENCE [LARGE SCALE GENOMIC DNA]</scope>
    <source>
        <strain evidence="2 3">KEBCLARHB70R</strain>
    </source>
</reference>
<dbReference type="InterPro" id="IPR007475">
    <property type="entry name" value="UbiK"/>
</dbReference>
<evidence type="ECO:0000313" key="2">
    <source>
        <dbReference type="EMBL" id="TLU70814.1"/>
    </source>
</evidence>
<sequence>MVERSKFFDDLAGVAGGAFSAIAGVGEELGALVRTRVDEALASLSLVRREEFEVVSELAAQARAGQEAADLRIAALEARLDTHLESVRATPEGGQPAPAPHGSGEDGSEVPPASHDPHSNLGAPGGPPA</sequence>
<feature type="region of interest" description="Disordered" evidence="1">
    <location>
        <begin position="84"/>
        <end position="129"/>
    </location>
</feature>
<dbReference type="EMBL" id="VCDI01000010">
    <property type="protein sequence ID" value="TLU70814.1"/>
    <property type="molecule type" value="Genomic_DNA"/>
</dbReference>